<keyword evidence="1" id="KW-1133">Transmembrane helix</keyword>
<organism evidence="2 3">
    <name type="scientific">Haloferax marinum</name>
    <dbReference type="NCBI Taxonomy" id="2666143"/>
    <lineage>
        <taxon>Archaea</taxon>
        <taxon>Methanobacteriati</taxon>
        <taxon>Methanobacteriota</taxon>
        <taxon>Stenosarchaea group</taxon>
        <taxon>Halobacteria</taxon>
        <taxon>Halobacteriales</taxon>
        <taxon>Haloferacaceae</taxon>
        <taxon>Haloferax</taxon>
    </lineage>
</organism>
<dbReference type="OrthoDB" id="350973at2157"/>
<reference evidence="2 3" key="1">
    <citation type="submission" date="2019-11" db="EMBL/GenBank/DDBJ databases">
        <title>Whole genome sequence of Haloferax sp. MBLA0078.</title>
        <authorList>
            <person name="Seo M.-J."/>
            <person name="Cho E.-S."/>
        </authorList>
    </citation>
    <scope>NUCLEOTIDE SEQUENCE [LARGE SCALE GENOMIC DNA]</scope>
    <source>
        <strain evidence="2 3">MBLA0078</strain>
    </source>
</reference>
<sequence>MTKDGRRWVGLLFGLGLTSTSLSSGFIWACGADCVKNPVVWTEPLRIPLVFVASFLAWWGYLLAHQAWTGQFVDESAFGDTHSQHHTDVLDAIPIPNVVGVAAGVAVLVVGMVVGVVYIRQGNHLMTNLGGVCFLGGFVIAHYFETGSPL</sequence>
<evidence type="ECO:0000256" key="1">
    <source>
        <dbReference type="SAM" id="Phobius"/>
    </source>
</evidence>
<proteinExistence type="predicted"/>
<dbReference type="EMBL" id="WKJQ01000003">
    <property type="protein sequence ID" value="MRW98199.1"/>
    <property type="molecule type" value="Genomic_DNA"/>
</dbReference>
<evidence type="ECO:0000313" key="3">
    <source>
        <dbReference type="Proteomes" id="UP000443423"/>
    </source>
</evidence>
<name>A0A6A8GAF9_9EURY</name>
<keyword evidence="3" id="KW-1185">Reference proteome</keyword>
<gene>
    <name evidence="2" type="ORF">GJR99_16655</name>
</gene>
<evidence type="ECO:0000313" key="2">
    <source>
        <dbReference type="EMBL" id="MRW98199.1"/>
    </source>
</evidence>
<accession>A0A6A8GAF9</accession>
<feature type="transmembrane region" description="Helical" evidence="1">
    <location>
        <begin position="45"/>
        <end position="64"/>
    </location>
</feature>
<dbReference type="Proteomes" id="UP000443423">
    <property type="component" value="Unassembled WGS sequence"/>
</dbReference>
<protein>
    <submittedName>
        <fullName evidence="2">Uncharacterized protein</fullName>
    </submittedName>
</protein>
<feature type="transmembrane region" description="Helical" evidence="1">
    <location>
        <begin position="98"/>
        <end position="119"/>
    </location>
</feature>
<comment type="caution">
    <text evidence="2">The sequence shown here is derived from an EMBL/GenBank/DDBJ whole genome shotgun (WGS) entry which is preliminary data.</text>
</comment>
<feature type="transmembrane region" description="Helical" evidence="1">
    <location>
        <begin position="125"/>
        <end position="144"/>
    </location>
</feature>
<dbReference type="RefSeq" id="WP_151114193.1">
    <property type="nucleotide sequence ID" value="NZ_WKJQ01000003.1"/>
</dbReference>
<keyword evidence="1" id="KW-0472">Membrane</keyword>
<keyword evidence="1" id="KW-0812">Transmembrane</keyword>
<dbReference type="AlphaFoldDB" id="A0A6A8GAF9"/>